<name>S9VMD6_9TRYP</name>
<dbReference type="AlphaFoldDB" id="S9VMD6"/>
<dbReference type="OrthoDB" id="5207264at2759"/>
<dbReference type="PANTHER" id="PTHR35609">
    <property type="entry name" value="MACRO DOMAIN-CONTAINING PROTEIN"/>
    <property type="match status" value="1"/>
</dbReference>
<gene>
    <name evidence="1" type="ORF">STCU_05205</name>
</gene>
<sequence>MASSVSFFERLFGFVESDYMSTKTRLLRLCTFEKKGDKERCVMKLPIGNATISSGWHSIPSIQELRSDVEEEVRRFNKSFPGVLNTVCVTLPPSPDNAASIAPVSYRHIVGESGELHHRFPHALFQAASQFNLLEFISRDVVPEDGVTHYIHDRTQGPACALACMAGTAYRNFLIHPSLFHDTPAADMQAGTQRSRAIGSNEPDPNLRGQRASHQINTLLDVECHLRDEIQRNSAQLPYFRIQNGYFSPLVSFQHLYEHFQAVAEGGQDGSNSTVATLCEKYIIAALRIGLVEDATVTTPIYANDGSTTQEALHTVSQAYCSALSLSSSVATQSTALLATSVLQGAYEGTLLFGILHALRTLERQIRDEGRSAEQLQLPTVFLTKVGGGVFNNEASWIKDAIRYGLHAVSPYGVPLDVALVHFRCVDFRFTC</sequence>
<evidence type="ECO:0000313" key="1">
    <source>
        <dbReference type="EMBL" id="EPY28291.1"/>
    </source>
</evidence>
<dbReference type="EMBL" id="ATMH01005205">
    <property type="protein sequence ID" value="EPY28291.1"/>
    <property type="molecule type" value="Genomic_DNA"/>
</dbReference>
<dbReference type="Proteomes" id="UP000015354">
    <property type="component" value="Unassembled WGS sequence"/>
</dbReference>
<accession>S9VMD6</accession>
<protein>
    <submittedName>
        <fullName evidence="1">Uncharacterized protein</fullName>
    </submittedName>
</protein>
<keyword evidence="2" id="KW-1185">Reference proteome</keyword>
<reference evidence="1 2" key="1">
    <citation type="journal article" date="2013" name="PLoS ONE">
        <title>Predicting the Proteins of Angomonas deanei, Strigomonas culicis and Their Respective Endosymbionts Reveals New Aspects of the Trypanosomatidae Family.</title>
        <authorList>
            <person name="Motta M.C."/>
            <person name="Martins A.C."/>
            <person name="de Souza S.S."/>
            <person name="Catta-Preta C.M."/>
            <person name="Silva R."/>
            <person name="Klein C.C."/>
            <person name="de Almeida L.G."/>
            <person name="de Lima Cunha O."/>
            <person name="Ciapina L.P."/>
            <person name="Brocchi M."/>
            <person name="Colabardini A.C."/>
            <person name="de Araujo Lima B."/>
            <person name="Machado C.R."/>
            <person name="de Almeida Soares C.M."/>
            <person name="Probst C.M."/>
            <person name="de Menezes C.B."/>
            <person name="Thompson C.E."/>
            <person name="Bartholomeu D.C."/>
            <person name="Gradia D.F."/>
            <person name="Pavoni D.P."/>
            <person name="Grisard E.C."/>
            <person name="Fantinatti-Garboggini F."/>
            <person name="Marchini F.K."/>
            <person name="Rodrigues-Luiz G.F."/>
            <person name="Wagner G."/>
            <person name="Goldman G.H."/>
            <person name="Fietto J.L."/>
            <person name="Elias M.C."/>
            <person name="Goldman M.H."/>
            <person name="Sagot M.F."/>
            <person name="Pereira M."/>
            <person name="Stoco P.H."/>
            <person name="de Mendonca-Neto R.P."/>
            <person name="Teixeira S.M."/>
            <person name="Maciel T.E."/>
            <person name="de Oliveira Mendes T.A."/>
            <person name="Urmenyi T.P."/>
            <person name="de Souza W."/>
            <person name="Schenkman S."/>
            <person name="de Vasconcelos A.T."/>
        </authorList>
    </citation>
    <scope>NUCLEOTIDE SEQUENCE [LARGE SCALE GENOMIC DNA]</scope>
</reference>
<organism evidence="1 2">
    <name type="scientific">Strigomonas culicis</name>
    <dbReference type="NCBI Taxonomy" id="28005"/>
    <lineage>
        <taxon>Eukaryota</taxon>
        <taxon>Discoba</taxon>
        <taxon>Euglenozoa</taxon>
        <taxon>Kinetoplastea</taxon>
        <taxon>Metakinetoplastina</taxon>
        <taxon>Trypanosomatida</taxon>
        <taxon>Trypanosomatidae</taxon>
        <taxon>Strigomonadinae</taxon>
        <taxon>Strigomonas</taxon>
    </lineage>
</organism>
<comment type="caution">
    <text evidence="1">The sequence shown here is derived from an EMBL/GenBank/DDBJ whole genome shotgun (WGS) entry which is preliminary data.</text>
</comment>
<dbReference type="PANTHER" id="PTHR35609:SF1">
    <property type="entry name" value="MACRO DOMAIN-CONTAINING PROTEIN"/>
    <property type="match status" value="1"/>
</dbReference>
<evidence type="ECO:0000313" key="2">
    <source>
        <dbReference type="Proteomes" id="UP000015354"/>
    </source>
</evidence>
<proteinExistence type="predicted"/>